<dbReference type="Gene3D" id="2.170.130.10">
    <property type="entry name" value="TonB-dependent receptor, plug domain"/>
    <property type="match status" value="1"/>
</dbReference>
<keyword evidence="9" id="KW-0998">Cell outer membrane</keyword>
<evidence type="ECO:0000256" key="9">
    <source>
        <dbReference type="ARBA" id="ARBA00023237"/>
    </source>
</evidence>
<evidence type="ECO:0000256" key="2">
    <source>
        <dbReference type="ARBA" id="ARBA00022448"/>
    </source>
</evidence>
<dbReference type="SUPFAM" id="SSF56935">
    <property type="entry name" value="Porins"/>
    <property type="match status" value="1"/>
</dbReference>
<dbReference type="Proteomes" id="UP000093343">
    <property type="component" value="Unassembled WGS sequence"/>
</dbReference>
<keyword evidence="2" id="KW-0813">Transport</keyword>
<organism evidence="13 14">
    <name type="scientific">Flavobacterium piscis</name>
    <dbReference type="NCBI Taxonomy" id="1114874"/>
    <lineage>
        <taxon>Bacteria</taxon>
        <taxon>Pseudomonadati</taxon>
        <taxon>Bacteroidota</taxon>
        <taxon>Flavobacteriia</taxon>
        <taxon>Flavobacteriales</taxon>
        <taxon>Flavobacteriaceae</taxon>
        <taxon>Flavobacterium</taxon>
    </lineage>
</organism>
<dbReference type="Pfam" id="PF00593">
    <property type="entry name" value="TonB_dep_Rec_b-barrel"/>
    <property type="match status" value="1"/>
</dbReference>
<evidence type="ECO:0000259" key="12">
    <source>
        <dbReference type="Pfam" id="PF07715"/>
    </source>
</evidence>
<dbReference type="EMBL" id="LVEN01000010">
    <property type="protein sequence ID" value="OCB76391.1"/>
    <property type="molecule type" value="Genomic_DNA"/>
</dbReference>
<reference evidence="14" key="1">
    <citation type="submission" date="2016-03" db="EMBL/GenBank/DDBJ databases">
        <title>Draft genome sequence of Paenibacillus glacialis DSM 22343.</title>
        <authorList>
            <person name="Shin S.-K."/>
            <person name="Yi H."/>
        </authorList>
    </citation>
    <scope>NUCLEOTIDE SEQUENCE [LARGE SCALE GENOMIC DNA]</scope>
    <source>
        <strain evidence="14">CCUG 60099</strain>
    </source>
</reference>
<name>A0ABX2XLT0_9FLAO</name>
<dbReference type="PANTHER" id="PTHR30069:SF29">
    <property type="entry name" value="HEMOGLOBIN AND HEMOGLOBIN-HAPTOGLOBIN-BINDING PROTEIN 1-RELATED"/>
    <property type="match status" value="1"/>
</dbReference>
<gene>
    <name evidence="13" type="ORF">FLP_06785</name>
</gene>
<dbReference type="PANTHER" id="PTHR30069">
    <property type="entry name" value="TONB-DEPENDENT OUTER MEMBRANE RECEPTOR"/>
    <property type="match status" value="1"/>
</dbReference>
<dbReference type="InterPro" id="IPR012910">
    <property type="entry name" value="Plug_dom"/>
</dbReference>
<evidence type="ECO:0000313" key="14">
    <source>
        <dbReference type="Proteomes" id="UP000093343"/>
    </source>
</evidence>
<dbReference type="InterPro" id="IPR008969">
    <property type="entry name" value="CarboxyPept-like_regulatory"/>
</dbReference>
<keyword evidence="5" id="KW-0732">Signal</keyword>
<evidence type="ECO:0000256" key="4">
    <source>
        <dbReference type="ARBA" id="ARBA00022692"/>
    </source>
</evidence>
<comment type="similarity">
    <text evidence="10">Belongs to the TonB-dependent receptor family.</text>
</comment>
<evidence type="ECO:0000256" key="3">
    <source>
        <dbReference type="ARBA" id="ARBA00022452"/>
    </source>
</evidence>
<evidence type="ECO:0000256" key="6">
    <source>
        <dbReference type="ARBA" id="ARBA00023077"/>
    </source>
</evidence>
<dbReference type="InterPro" id="IPR000531">
    <property type="entry name" value="Beta-barrel_TonB"/>
</dbReference>
<evidence type="ECO:0000259" key="11">
    <source>
        <dbReference type="Pfam" id="PF00593"/>
    </source>
</evidence>
<keyword evidence="4" id="KW-0812">Transmembrane</keyword>
<comment type="caution">
    <text evidence="13">The sequence shown here is derived from an EMBL/GenBank/DDBJ whole genome shotgun (WGS) entry which is preliminary data.</text>
</comment>
<keyword evidence="7 10" id="KW-0472">Membrane</keyword>
<dbReference type="SUPFAM" id="SSF49464">
    <property type="entry name" value="Carboxypeptidase regulatory domain-like"/>
    <property type="match status" value="1"/>
</dbReference>
<dbReference type="Pfam" id="PF13715">
    <property type="entry name" value="CarbopepD_reg_2"/>
    <property type="match status" value="1"/>
</dbReference>
<dbReference type="InterPro" id="IPR039426">
    <property type="entry name" value="TonB-dep_rcpt-like"/>
</dbReference>
<comment type="subcellular location">
    <subcellularLocation>
        <location evidence="1">Cell outer membrane</location>
        <topology evidence="1">Multi-pass membrane protein</topology>
    </subcellularLocation>
</comment>
<keyword evidence="8" id="KW-0675">Receptor</keyword>
<dbReference type="Pfam" id="PF07715">
    <property type="entry name" value="Plug"/>
    <property type="match status" value="1"/>
</dbReference>
<evidence type="ECO:0008006" key="15">
    <source>
        <dbReference type="Google" id="ProtNLM"/>
    </source>
</evidence>
<evidence type="ECO:0000256" key="8">
    <source>
        <dbReference type="ARBA" id="ARBA00023170"/>
    </source>
</evidence>
<evidence type="ECO:0000313" key="13">
    <source>
        <dbReference type="EMBL" id="OCB76391.1"/>
    </source>
</evidence>
<dbReference type="RefSeq" id="WP_065448755.1">
    <property type="nucleotide sequence ID" value="NZ_LVEN01000010.1"/>
</dbReference>
<protein>
    <recommendedName>
        <fullName evidence="15">TonB-dependent receptor</fullName>
    </recommendedName>
</protein>
<evidence type="ECO:0000256" key="1">
    <source>
        <dbReference type="ARBA" id="ARBA00004571"/>
    </source>
</evidence>
<evidence type="ECO:0000256" key="10">
    <source>
        <dbReference type="RuleBase" id="RU003357"/>
    </source>
</evidence>
<dbReference type="Gene3D" id="2.40.170.20">
    <property type="entry name" value="TonB-dependent receptor, beta-barrel domain"/>
    <property type="match status" value="1"/>
</dbReference>
<dbReference type="InterPro" id="IPR037066">
    <property type="entry name" value="Plug_dom_sf"/>
</dbReference>
<keyword evidence="6 10" id="KW-0798">TonB box</keyword>
<proteinExistence type="inferred from homology"/>
<keyword evidence="14" id="KW-1185">Reference proteome</keyword>
<evidence type="ECO:0000256" key="7">
    <source>
        <dbReference type="ARBA" id="ARBA00023136"/>
    </source>
</evidence>
<feature type="domain" description="TonB-dependent receptor plug" evidence="12">
    <location>
        <begin position="118"/>
        <end position="249"/>
    </location>
</feature>
<dbReference type="InterPro" id="IPR036942">
    <property type="entry name" value="Beta-barrel_TonB_sf"/>
</dbReference>
<sequence>MRFILFFLLISGSVFSQRVITGKVIDKESSTSLSGVFIRDTKTDNWTISDKDGNFKITLAYYQDIELNFSILGKKDINVLLKNDQNSMTVSLADNTLRLKEVVVTAEKKRKYSELTLGTNAINNVQAFSLDDVLSQLPGQTTVDFNLNQFKNIVFRTASDLSSTKGGKAFGTSFVINDIPISNNENMQALNPNVTGPYGYSSPNSFAESNRNVFTNANYGVDLREIPTNTIEEIKVIQGIPSAKYGDLTSGLVLITTKVGYSPYRVSASIRDATTEFNLTKGVKFNANNSMNIGFNYLDSKADPRNSLLSYQRVNGSFSWQTKNSSSKIKNTLSVTFRTNLDDVKKDPDDISDAVVKNDKKGFSISDNFMWKPTNLWVDGININSGFSYDKQFSRKEQWMNRSASAATASTEEGIHEAYILPSQYTSIATVEGIPISTFVSGEVTKALTSKSKWLHSLVFGVSGRTSSNKGAGRKSGISGFQNFYTLDQGEGSQIGYRDYDFNRTRTESQISAYFEDRIYKKFEKNRIFNLDFGLRYENQAGNVALQPRINSSYSINKTFRFRGGFGSSSKAPSLNQLYTGDRYLDRLVGNGIYTYPEVYQKAWIQTIITPGDNFNLKPAKSYQTEVGLDINLSFADINFTGYYNRLLDGFTGQQIPVYKEVPKAVVDIVGSEIPTYEITGTEKVYYFTQSIQNNTTSKDIGIESVINFQKIKSLNLDVSMNVSYVRSSDFSKTQEYEKSTNLLSPVKYGVYDSRPVKNENFTASLNFNYHIPKIGLVMSLRSEHILMQTSNSPTSNFPNGYLDAELVYHEIPEGDRHDVQKYGHIIRTKNTTQYKLDNMLHNFHLRLSKDFLNGFSVSFYATNFLNLKPYYYIDGERYPSDIANFSFGTRLNYQF</sequence>
<accession>A0ABX2XLT0</accession>
<evidence type="ECO:0000256" key="5">
    <source>
        <dbReference type="ARBA" id="ARBA00022729"/>
    </source>
</evidence>
<keyword evidence="3" id="KW-1134">Transmembrane beta strand</keyword>
<feature type="domain" description="TonB-dependent receptor-like beta-barrel" evidence="11">
    <location>
        <begin position="308"/>
        <end position="770"/>
    </location>
</feature>